<name>A0A367P9M9_CUPNE</name>
<dbReference type="Pfam" id="PF11136">
    <property type="entry name" value="DUF2889"/>
    <property type="match status" value="1"/>
</dbReference>
<organism evidence="1 2">
    <name type="scientific">Cupriavidus necator</name>
    <name type="common">Alcaligenes eutrophus</name>
    <name type="synonym">Ralstonia eutropha</name>
    <dbReference type="NCBI Taxonomy" id="106590"/>
    <lineage>
        <taxon>Bacteria</taxon>
        <taxon>Pseudomonadati</taxon>
        <taxon>Pseudomonadota</taxon>
        <taxon>Betaproteobacteria</taxon>
        <taxon>Burkholderiales</taxon>
        <taxon>Burkholderiaceae</taxon>
        <taxon>Cupriavidus</taxon>
    </lineage>
</organism>
<dbReference type="RefSeq" id="WP_114135974.1">
    <property type="nucleotide sequence ID" value="NZ_CP068436.1"/>
</dbReference>
<gene>
    <name evidence="1" type="ORF">DDK22_35340</name>
</gene>
<evidence type="ECO:0000313" key="2">
    <source>
        <dbReference type="Proteomes" id="UP000253501"/>
    </source>
</evidence>
<accession>A0A367P9M9</accession>
<dbReference type="EMBL" id="QDHA01000125">
    <property type="protein sequence ID" value="RCJ03756.1"/>
    <property type="molecule type" value="Genomic_DNA"/>
</dbReference>
<dbReference type="Proteomes" id="UP000253501">
    <property type="component" value="Unassembled WGS sequence"/>
</dbReference>
<sequence>MNATVDVEPMHCRRIETTFGRRSDGLFEIEGRLLDTKAHAFRRQLATEDSPPGTPLHRISVRLVVDADLVVHEATADLATTPFETCRGAEQSLFPLKGMRIGPGWMRRVKNLLGGPMSCTHVVELLGPMATTAFQGLAPMRIARINASSDGAERRKKVDSCFAYAAQRDVVARLWPELYKPKEPPVEHAI</sequence>
<protein>
    <submittedName>
        <fullName evidence="1">DUF2889 domain-containing protein</fullName>
    </submittedName>
</protein>
<dbReference type="AlphaFoldDB" id="A0A367P9M9"/>
<proteinExistence type="predicted"/>
<comment type="caution">
    <text evidence="1">The sequence shown here is derived from an EMBL/GenBank/DDBJ whole genome shotgun (WGS) entry which is preliminary data.</text>
</comment>
<evidence type="ECO:0000313" key="1">
    <source>
        <dbReference type="EMBL" id="RCJ03756.1"/>
    </source>
</evidence>
<reference evidence="1 2" key="1">
    <citation type="submission" date="2018-04" db="EMBL/GenBank/DDBJ databases">
        <title>Cupriavidus necator CR12 genome sequencing and assembly.</title>
        <authorList>
            <person name="Ben Fekih I."/>
            <person name="Mazhar H.S."/>
            <person name="Bello S.K."/>
            <person name="Rensing C."/>
        </authorList>
    </citation>
    <scope>NUCLEOTIDE SEQUENCE [LARGE SCALE GENOMIC DNA]</scope>
    <source>
        <strain evidence="1 2">CR12</strain>
    </source>
</reference>
<dbReference type="InterPro" id="IPR021312">
    <property type="entry name" value="DUF2889"/>
</dbReference>